<comment type="catalytic activity">
    <reaction evidence="9">
        <text>O-phospho-L-homoserine + H2O = L-threonine + phosphate</text>
        <dbReference type="Rhea" id="RHEA:10840"/>
        <dbReference type="ChEBI" id="CHEBI:15377"/>
        <dbReference type="ChEBI" id="CHEBI:43474"/>
        <dbReference type="ChEBI" id="CHEBI:57590"/>
        <dbReference type="ChEBI" id="CHEBI:57926"/>
        <dbReference type="EC" id="4.2.3.1"/>
    </reaction>
</comment>
<evidence type="ECO:0000256" key="10">
    <source>
        <dbReference type="NCBIfam" id="TIGR00260"/>
    </source>
</evidence>
<evidence type="ECO:0000313" key="15">
    <source>
        <dbReference type="Proteomes" id="UP000006176"/>
    </source>
</evidence>
<dbReference type="InterPro" id="IPR037158">
    <property type="entry name" value="Thr_synth_N_sf"/>
</dbReference>
<dbReference type="EMBL" id="CP003333">
    <property type="protein sequence ID" value="AFL68703.1"/>
    <property type="molecule type" value="Genomic_DNA"/>
</dbReference>
<dbReference type="eggNOG" id="COG0498">
    <property type="taxonomic scope" value="Bacteria"/>
</dbReference>
<dbReference type="EC" id="4.2.3.1" evidence="4 10"/>
<evidence type="ECO:0000256" key="3">
    <source>
        <dbReference type="ARBA" id="ARBA00005517"/>
    </source>
</evidence>
<keyword evidence="15" id="KW-1185">Reference proteome</keyword>
<keyword evidence="6" id="KW-0028">Amino-acid biosynthesis</keyword>
<evidence type="ECO:0000256" key="2">
    <source>
        <dbReference type="ARBA" id="ARBA00004979"/>
    </source>
</evidence>
<comment type="similarity">
    <text evidence="3">Belongs to the threonine synthase family.</text>
</comment>
<dbReference type="InterPro" id="IPR029144">
    <property type="entry name" value="Thr_synth_N"/>
</dbReference>
<feature type="domain" description="Threonine synthase N-terminal" evidence="13">
    <location>
        <begin position="2"/>
        <end position="78"/>
    </location>
</feature>
<dbReference type="KEGG" id="sba:Sulba_1414"/>
<evidence type="ECO:0000256" key="6">
    <source>
        <dbReference type="ARBA" id="ARBA00022605"/>
    </source>
</evidence>
<evidence type="ECO:0000259" key="12">
    <source>
        <dbReference type="Pfam" id="PF00291"/>
    </source>
</evidence>
<dbReference type="GO" id="GO:0004795">
    <property type="term" value="F:threonine synthase activity"/>
    <property type="evidence" value="ECO:0007669"/>
    <property type="project" value="UniProtKB-UniRule"/>
</dbReference>
<dbReference type="GO" id="GO:0005737">
    <property type="term" value="C:cytoplasm"/>
    <property type="evidence" value="ECO:0007669"/>
    <property type="project" value="TreeGrafter"/>
</dbReference>
<feature type="domain" description="Tryptophan synthase beta chain-like PALP" evidence="12">
    <location>
        <begin position="87"/>
        <end position="408"/>
    </location>
</feature>
<evidence type="ECO:0000256" key="9">
    <source>
        <dbReference type="ARBA" id="ARBA00049144"/>
    </source>
</evidence>
<dbReference type="SUPFAM" id="SSF53686">
    <property type="entry name" value="Tryptophan synthase beta subunit-like PLP-dependent enzymes"/>
    <property type="match status" value="1"/>
</dbReference>
<dbReference type="NCBIfam" id="TIGR00260">
    <property type="entry name" value="thrC"/>
    <property type="match status" value="1"/>
</dbReference>
<keyword evidence="8 11" id="KW-0663">Pyridoxal phosphate</keyword>
<evidence type="ECO:0000259" key="13">
    <source>
        <dbReference type="Pfam" id="PF14821"/>
    </source>
</evidence>
<dbReference type="InterPro" id="IPR000634">
    <property type="entry name" value="Ser/Thr_deHydtase_PyrdxlP-BS"/>
</dbReference>
<dbReference type="PROSITE" id="PS00165">
    <property type="entry name" value="DEHYDRATASE_SER_THR"/>
    <property type="match status" value="1"/>
</dbReference>
<name>I3XXM9_SULBS</name>
<reference evidence="14 15" key="1">
    <citation type="submission" date="2012-06" db="EMBL/GenBank/DDBJ databases">
        <title>Complete sequence of Sulfurospirillum barnesii SES-3.</title>
        <authorList>
            <consortium name="US DOE Joint Genome Institute"/>
            <person name="Lucas S."/>
            <person name="Han J."/>
            <person name="Lapidus A."/>
            <person name="Cheng J.-F."/>
            <person name="Goodwin L."/>
            <person name="Pitluck S."/>
            <person name="Peters L."/>
            <person name="Ovchinnikova G."/>
            <person name="Lu M."/>
            <person name="Detter J.C."/>
            <person name="Han C."/>
            <person name="Tapia R."/>
            <person name="Land M."/>
            <person name="Hauser L."/>
            <person name="Kyrpides N."/>
            <person name="Ivanova N."/>
            <person name="Pagani I."/>
            <person name="Stolz J."/>
            <person name="Arkin A."/>
            <person name="Dehal P."/>
            <person name="Oremland R."/>
            <person name="Saltikov C."/>
            <person name="Basu P."/>
            <person name="Hollibaugh J."/>
            <person name="Newman D."/>
            <person name="Stolyar S."/>
            <person name="Hazen T."/>
            <person name="Woyke T."/>
        </authorList>
    </citation>
    <scope>NUCLEOTIDE SEQUENCE [LARGE SCALE GENOMIC DNA]</scope>
    <source>
        <strain evidence="15">ATCC 700032 / DSM 10660 / SES-3</strain>
    </source>
</reference>
<dbReference type="UniPathway" id="UPA00050">
    <property type="reaction ID" value="UER00065"/>
</dbReference>
<dbReference type="Gene3D" id="3.40.50.1100">
    <property type="match status" value="2"/>
</dbReference>
<sequence length="494" mass="55081">MFIETRGNDGKKSQKVPFSYAILNPSASFGGLYVPENLPNIDTDFLEKASKKSYKEITLDILRLFNIDIEEEVMQKAVALYDAFDDATEPTPLVQIEDDLFVNELYHGPTRAFKDMALQPFGYILSHLAQKLGEQYLILAATSGDTGPATLDTFANKPNIKVVCLYPDGGTSDVQRLQMTTQKSPNLKIIGIHGNFDDAQNALKNLLASPSFKEALSAKDIKLSAANSVNFGRIIFQIIYHIYAYVALLKQGKVALGKPFYTIIPSGNFGNALGAYYAKKMGLPIQKILIASNINNILTDLISTGVYDLRSRTLLQTTSPAMDILISSNVERVLFDKFGAERTKELMEALKEDKLYTLTQKELACIQDDFEAVYCDDTFGKEQIKHYANKGYIMDPHTATCLKAYKELKIKPLPCVLCSTAEWTKFAPTMLNAIKEDSVTYSDKEALEGISNALHVKIPECIRALFNEAIIHDSVVKKEKIEAEIFDFLNKVKP</sequence>
<feature type="modified residue" description="N6-(pyridoxal phosphate)lysine" evidence="11">
    <location>
        <position position="114"/>
    </location>
</feature>
<dbReference type="STRING" id="760154.Sulba_1414"/>
<proteinExistence type="inferred from homology"/>
<dbReference type="InterPro" id="IPR001926">
    <property type="entry name" value="TrpB-like_PALP"/>
</dbReference>
<dbReference type="Pfam" id="PF00291">
    <property type="entry name" value="PALP"/>
    <property type="match status" value="1"/>
</dbReference>
<evidence type="ECO:0000256" key="5">
    <source>
        <dbReference type="ARBA" id="ARBA00018679"/>
    </source>
</evidence>
<organism evidence="14 15">
    <name type="scientific">Sulfurospirillum barnesii (strain ATCC 700032 / DSM 10660 / SES-3)</name>
    <dbReference type="NCBI Taxonomy" id="760154"/>
    <lineage>
        <taxon>Bacteria</taxon>
        <taxon>Pseudomonadati</taxon>
        <taxon>Campylobacterota</taxon>
        <taxon>Epsilonproteobacteria</taxon>
        <taxon>Campylobacterales</taxon>
        <taxon>Sulfurospirillaceae</taxon>
        <taxon>Sulfurospirillum</taxon>
    </lineage>
</organism>
<comment type="cofactor">
    <cofactor evidence="1 11">
        <name>pyridoxal 5'-phosphate</name>
        <dbReference type="ChEBI" id="CHEBI:597326"/>
    </cofactor>
</comment>
<dbReference type="Gene3D" id="3.90.1380.10">
    <property type="entry name" value="Threonine synthase, N-terminal domain"/>
    <property type="match status" value="1"/>
</dbReference>
<dbReference type="PANTHER" id="PTHR43515:SF1">
    <property type="entry name" value="THREONINE SYNTHASE-LIKE 1"/>
    <property type="match status" value="1"/>
</dbReference>
<dbReference type="GO" id="GO:0030170">
    <property type="term" value="F:pyridoxal phosphate binding"/>
    <property type="evidence" value="ECO:0007669"/>
    <property type="project" value="InterPro"/>
</dbReference>
<keyword evidence="7" id="KW-0791">Threonine biosynthesis</keyword>
<dbReference type="PANTHER" id="PTHR43515">
    <property type="entry name" value="THREONINE SYNTHASE-LIKE 1"/>
    <property type="match status" value="1"/>
</dbReference>
<evidence type="ECO:0000256" key="7">
    <source>
        <dbReference type="ARBA" id="ARBA00022697"/>
    </source>
</evidence>
<dbReference type="GO" id="GO:0009088">
    <property type="term" value="P:threonine biosynthetic process"/>
    <property type="evidence" value="ECO:0007669"/>
    <property type="project" value="UniProtKB-UniRule"/>
</dbReference>
<evidence type="ECO:0000256" key="1">
    <source>
        <dbReference type="ARBA" id="ARBA00001933"/>
    </source>
</evidence>
<dbReference type="Pfam" id="PF14821">
    <property type="entry name" value="Thr_synth_N"/>
    <property type="match status" value="1"/>
</dbReference>
<evidence type="ECO:0000256" key="4">
    <source>
        <dbReference type="ARBA" id="ARBA00013028"/>
    </source>
</evidence>
<accession>I3XXM9</accession>
<dbReference type="InterPro" id="IPR036052">
    <property type="entry name" value="TrpB-like_PALP_sf"/>
</dbReference>
<evidence type="ECO:0000256" key="11">
    <source>
        <dbReference type="PIRSR" id="PIRSR604450-51"/>
    </source>
</evidence>
<evidence type="ECO:0000313" key="14">
    <source>
        <dbReference type="EMBL" id="AFL68703.1"/>
    </source>
</evidence>
<dbReference type="Proteomes" id="UP000006176">
    <property type="component" value="Chromosome"/>
</dbReference>
<dbReference type="InterPro" id="IPR004450">
    <property type="entry name" value="Thr_synthase-like"/>
</dbReference>
<dbReference type="CDD" id="cd01560">
    <property type="entry name" value="Thr-synth_2"/>
    <property type="match status" value="1"/>
</dbReference>
<protein>
    <recommendedName>
        <fullName evidence="5 10">Threonine synthase</fullName>
        <ecNumber evidence="4 10">4.2.3.1</ecNumber>
    </recommendedName>
</protein>
<comment type="pathway">
    <text evidence="2">Amino-acid biosynthesis; L-threonine biosynthesis; L-threonine from L-aspartate: step 5/5.</text>
</comment>
<evidence type="ECO:0000256" key="8">
    <source>
        <dbReference type="ARBA" id="ARBA00022898"/>
    </source>
</evidence>
<dbReference type="HOGENOM" id="CLU_015170_3_1_7"/>
<dbReference type="PATRIC" id="fig|760154.4.peg.1418"/>
<gene>
    <name evidence="14" type="ordered locus">Sulba_1414</name>
</gene>
<dbReference type="AlphaFoldDB" id="I3XXM9"/>